<reference evidence="1 2" key="1">
    <citation type="submission" date="2015-10" db="EMBL/GenBank/DDBJ databases">
        <title>Genome analyses suggest a sexual origin of heterokaryosis in a supposedly ancient asexual fungus.</title>
        <authorList>
            <person name="Ropars J."/>
            <person name="Sedzielewska K."/>
            <person name="Noel J."/>
            <person name="Charron P."/>
            <person name="Farinelli L."/>
            <person name="Marton T."/>
            <person name="Kruger M."/>
            <person name="Pelin A."/>
            <person name="Brachmann A."/>
            <person name="Corradi N."/>
        </authorList>
    </citation>
    <scope>NUCLEOTIDE SEQUENCE [LARGE SCALE GENOMIC DNA]</scope>
    <source>
        <strain evidence="1 2">A4</strain>
    </source>
</reference>
<keyword evidence="2" id="KW-1185">Reference proteome</keyword>
<accession>A0A2I1HG31</accession>
<evidence type="ECO:0000313" key="2">
    <source>
        <dbReference type="Proteomes" id="UP000234323"/>
    </source>
</evidence>
<sequence length="64" mass="7351">MRGINYNKIDDKEVIRPMTDLEIRVIIFDGIISGNDDTTANIISSIVYYLLKRKCLTKSIESSR</sequence>
<gene>
    <name evidence="1" type="ORF">RhiirA4_479211</name>
</gene>
<dbReference type="EMBL" id="LLXI01002722">
    <property type="protein sequence ID" value="PKY57837.1"/>
    <property type="molecule type" value="Genomic_DNA"/>
</dbReference>
<proteinExistence type="predicted"/>
<comment type="caution">
    <text evidence="1">The sequence shown here is derived from an EMBL/GenBank/DDBJ whole genome shotgun (WGS) entry which is preliminary data.</text>
</comment>
<dbReference type="Proteomes" id="UP000234323">
    <property type="component" value="Unassembled WGS sequence"/>
</dbReference>
<protein>
    <submittedName>
        <fullName evidence="1">Uncharacterized protein</fullName>
    </submittedName>
</protein>
<evidence type="ECO:0000313" key="1">
    <source>
        <dbReference type="EMBL" id="PKY57837.1"/>
    </source>
</evidence>
<organism evidence="1 2">
    <name type="scientific">Rhizophagus irregularis</name>
    <dbReference type="NCBI Taxonomy" id="588596"/>
    <lineage>
        <taxon>Eukaryota</taxon>
        <taxon>Fungi</taxon>
        <taxon>Fungi incertae sedis</taxon>
        <taxon>Mucoromycota</taxon>
        <taxon>Glomeromycotina</taxon>
        <taxon>Glomeromycetes</taxon>
        <taxon>Glomerales</taxon>
        <taxon>Glomeraceae</taxon>
        <taxon>Rhizophagus</taxon>
    </lineage>
</organism>
<dbReference type="AlphaFoldDB" id="A0A2I1HG31"/>
<name>A0A2I1HG31_9GLOM</name>